<dbReference type="SMART" id="SM00729">
    <property type="entry name" value="Elp3"/>
    <property type="match status" value="1"/>
</dbReference>
<dbReference type="NCBIfam" id="TIGR03960">
    <property type="entry name" value="rSAM_fuse_unch"/>
    <property type="match status" value="1"/>
</dbReference>
<sequence>MSTQDLLGRIEPLLARVNKPIQYVGGEHNSIVKDWQDADVRWVLMYPDAYEVGQPNQGVAILYEVLNERDWILAERTYSVWPDMEKQMRAAGIPQFTLDGHRPVRDFDVMSVSLSTELGYTNMLNAISLAGIPVHQVDRTDDDPIVLIGGHAAFNPEPVADFIDAAVLGDGEEASLEISEIIRGWKEEGRPGGREGLLVRLAETGGVYVPSFYDVEYLDDGTIGRVAPNRPEAPFTVSKHTVMDLDEWQYPKKPIVPVAETVHERYSVEIFRGCTRGCRFCQAGMITRPVRERSIDTIAQMVDNGLQATGLEEVGLLSLSSADHSEISDITKGLADRYEGTNVSLSLPSTRVDAFNIDLANELSRNGRRSGLTFAPEGGSERMRQVINKQVTEDDLIRTVATAFGNGWRQVKLYFMCGLPTETDEDVLGIHDMASHVIEAGRAAAGRKDIRCTISIGGFVPKPHTPFQWAAQASADEVDHRLSVLRDSIRADRQFGRSIGMRYHDGRPGIIEGLLSRGDRRVGKVIEAVWRDGGVFDGWNEYFSYDRWVACCEQELEPLGVSLDWFTTRERDYEEVLPWDHLDSGLDRDWLWDDWQDALDGEAVDDCRWNPCYDCGVCPQMGTEIQVGPSGHSLIPLTPVNPDLAPAKEA</sequence>
<dbReference type="Proteomes" id="UP001309299">
    <property type="component" value="Unassembled WGS sequence"/>
</dbReference>
<protein>
    <submittedName>
        <fullName evidence="3">B12-binding domain-containing radical SAM protein</fullName>
    </submittedName>
    <submittedName>
        <fullName evidence="2">TIGR03960 family B12-binding radical SAM protein</fullName>
    </submittedName>
</protein>
<dbReference type="EMBL" id="JBAKUA010000011">
    <property type="protein sequence ID" value="MEH1547058.1"/>
    <property type="molecule type" value="Genomic_DNA"/>
</dbReference>
<dbReference type="PANTHER" id="PTHR42731">
    <property type="entry name" value="SLL1084 PROTEIN"/>
    <property type="match status" value="1"/>
</dbReference>
<feature type="domain" description="Radical SAM core" evidence="1">
    <location>
        <begin position="260"/>
        <end position="502"/>
    </location>
</feature>
<dbReference type="Gene3D" id="3.80.30.20">
    <property type="entry name" value="tm_1862 like domain"/>
    <property type="match status" value="1"/>
</dbReference>
<dbReference type="InterPro" id="IPR023404">
    <property type="entry name" value="rSAM_horseshoe"/>
</dbReference>
<gene>
    <name evidence="3" type="ORF">CHT91_06005</name>
    <name evidence="2" type="ORF">V7F78_08555</name>
</gene>
<dbReference type="Proteomes" id="UP000259211">
    <property type="component" value="Unassembled WGS sequence"/>
</dbReference>
<dbReference type="Pfam" id="PF04055">
    <property type="entry name" value="Radical_SAM"/>
    <property type="match status" value="1"/>
</dbReference>
<dbReference type="CDD" id="cd01335">
    <property type="entry name" value="Radical_SAM"/>
    <property type="match status" value="1"/>
</dbReference>
<dbReference type="InterPro" id="IPR045784">
    <property type="entry name" value="Radical_SAM_N2"/>
</dbReference>
<dbReference type="Pfam" id="PF19864">
    <property type="entry name" value="Radical_SAM_N2"/>
    <property type="match status" value="1"/>
</dbReference>
<dbReference type="SUPFAM" id="SSF102114">
    <property type="entry name" value="Radical SAM enzymes"/>
    <property type="match status" value="1"/>
</dbReference>
<dbReference type="SFLD" id="SFLDG01082">
    <property type="entry name" value="B12-binding_domain_containing"/>
    <property type="match status" value="1"/>
</dbReference>
<dbReference type="InterPro" id="IPR058240">
    <property type="entry name" value="rSAM_sf"/>
</dbReference>
<dbReference type="GO" id="GO:0003824">
    <property type="term" value="F:catalytic activity"/>
    <property type="evidence" value="ECO:0007669"/>
    <property type="project" value="InterPro"/>
</dbReference>
<reference evidence="2" key="2">
    <citation type="submission" date="2024-02" db="EMBL/GenBank/DDBJ databases">
        <title>Bacterial skin colonization with Propionibacterium avidum as a risk factor for Periprosthetic Joint Infections - a single-center prospective study.</title>
        <authorList>
            <person name="Achermann Y."/>
        </authorList>
    </citation>
    <scope>NUCLEOTIDE SEQUENCE</scope>
    <source>
        <strain evidence="2">PAVI-2017310195</strain>
    </source>
</reference>
<dbReference type="RefSeq" id="WP_063279982.1">
    <property type="nucleotide sequence ID" value="NZ_JAHDUC010000006.1"/>
</dbReference>
<proteinExistence type="predicted"/>
<accession>A0A3E2DG59</accession>
<dbReference type="SFLD" id="SFLDS00029">
    <property type="entry name" value="Radical_SAM"/>
    <property type="match status" value="1"/>
</dbReference>
<dbReference type="GO" id="GO:0051536">
    <property type="term" value="F:iron-sulfur cluster binding"/>
    <property type="evidence" value="ECO:0007669"/>
    <property type="project" value="InterPro"/>
</dbReference>
<comment type="caution">
    <text evidence="3">The sequence shown here is derived from an EMBL/GenBank/DDBJ whole genome shotgun (WGS) entry which is preliminary data.</text>
</comment>
<evidence type="ECO:0000259" key="1">
    <source>
        <dbReference type="PROSITE" id="PS51918"/>
    </source>
</evidence>
<dbReference type="PROSITE" id="PS51918">
    <property type="entry name" value="RADICAL_SAM"/>
    <property type="match status" value="1"/>
</dbReference>
<organism evidence="3 4">
    <name type="scientific">Cutibacterium avidum</name>
    <dbReference type="NCBI Taxonomy" id="33010"/>
    <lineage>
        <taxon>Bacteria</taxon>
        <taxon>Bacillati</taxon>
        <taxon>Actinomycetota</taxon>
        <taxon>Actinomycetes</taxon>
        <taxon>Propionibacteriales</taxon>
        <taxon>Propionibacteriaceae</taxon>
        <taxon>Cutibacterium</taxon>
    </lineage>
</organism>
<dbReference type="PANTHER" id="PTHR42731:SF1">
    <property type="entry name" value="RADICAL SAM DOMAIN PROTEIN"/>
    <property type="match status" value="1"/>
</dbReference>
<dbReference type="InterPro" id="IPR006638">
    <property type="entry name" value="Elp3/MiaA/NifB-like_rSAM"/>
</dbReference>
<dbReference type="InterPro" id="IPR007197">
    <property type="entry name" value="rSAM"/>
</dbReference>
<dbReference type="EMBL" id="NOWI01000005">
    <property type="protein sequence ID" value="RFT44399.1"/>
    <property type="molecule type" value="Genomic_DNA"/>
</dbReference>
<dbReference type="InterPro" id="IPR023862">
    <property type="entry name" value="CHP03960_rSAM"/>
</dbReference>
<evidence type="ECO:0000313" key="4">
    <source>
        <dbReference type="Proteomes" id="UP000259211"/>
    </source>
</evidence>
<name>A0A3E2DG59_9ACTN</name>
<reference evidence="3 4" key="1">
    <citation type="submission" date="2017-07" db="EMBL/GenBank/DDBJ databases">
        <authorList>
            <person name="Sun Z.S."/>
            <person name="Albrecht U."/>
            <person name="Echele G."/>
            <person name="Lee C.C."/>
        </authorList>
    </citation>
    <scope>NUCLEOTIDE SEQUENCE [LARGE SCALE GENOMIC DNA]</scope>
    <source>
        <strain evidence="3 4">P16-029</strain>
    </source>
</reference>
<dbReference type="AlphaFoldDB" id="A0A3E2DG59"/>
<evidence type="ECO:0000313" key="3">
    <source>
        <dbReference type="EMBL" id="RFT44399.1"/>
    </source>
</evidence>
<evidence type="ECO:0000313" key="2">
    <source>
        <dbReference type="EMBL" id="MEH1547058.1"/>
    </source>
</evidence>